<dbReference type="NCBIfam" id="TIGR01731">
    <property type="entry name" value="fil_hemag_20aa"/>
    <property type="match status" value="3"/>
</dbReference>
<evidence type="ECO:0000313" key="5">
    <source>
        <dbReference type="Proteomes" id="UP000247483"/>
    </source>
</evidence>
<dbReference type="InterPro" id="IPR008638">
    <property type="entry name" value="FhaB/CdiA-like_TPS"/>
</dbReference>
<dbReference type="InterPro" id="IPR008619">
    <property type="entry name" value="Filamentous_hemagglutn_rpt"/>
</dbReference>
<protein>
    <recommendedName>
        <fullName evidence="3">Filamentous haemagglutinin FhaB/tRNA nuclease CdiA-like TPS domain-containing protein</fullName>
    </recommendedName>
</protein>
<dbReference type="InterPro" id="IPR011050">
    <property type="entry name" value="Pectin_lyase_fold/virulence"/>
</dbReference>
<organism evidence="4 5">
    <name type="scientific">Gilliamella apicola</name>
    <dbReference type="NCBI Taxonomy" id="1196095"/>
    <lineage>
        <taxon>Bacteria</taxon>
        <taxon>Pseudomonadati</taxon>
        <taxon>Pseudomonadota</taxon>
        <taxon>Gammaproteobacteria</taxon>
        <taxon>Orbales</taxon>
        <taxon>Orbaceae</taxon>
        <taxon>Gilliamella</taxon>
    </lineage>
</organism>
<proteinExistence type="predicted"/>
<sequence length="608" mass="65011">NEVNSRNPSQLNGVLEVAGQKAQVIIANPSGITCNGCGFINASRSTLTTGKPIIQNGDLTGYRVEQGKITITGKGLNSSEQSYTDLISHTVSVNSAIWANKLNVVTGKNKVSQDSQTVEPLDDTNPSERPEVSIDVSQFGGMYAGSIRMVGTEKGVGVHNAGELGASINNISISADGKITNRGAIQANKNVILNSQHSVDNHKQLYAKKDIQVNAKNSVKNTGSFVAQKNIAMSANRIENSQTGTLAAGVDSHGKLSQDGSLDINATTAHLTGKSLASASINVQASGDVNLDNSQQIANAINISGKELSAKQSVIKADQNIKLTAQDNLTATDSHIFSNENIAIKAGKTINGDDISLMAKRNIHAQGQQISLQKAQTLSEKDSTFIANKTINNREAKISSKGNVSLDADDINNSGATFISEQTISLSANNKLINQQAKFNSHQHISFSANEIDNQQVIVQSLGETQINAKTIDNRQAKFNVDQLDIKAQQLLNQKANMLIQKAAAFAIGNMENQDAKILAYDLAIDADKLSGDGQLLAENDIRLTLVDSLHNQSDIIANNNIYIQTQQDILNDQLILSGKKLDIISQQLTNSEKGEISSDLLNLTHDT</sequence>
<dbReference type="RefSeq" id="WP_146212037.1">
    <property type="nucleotide sequence ID" value="NZ_QGLP01000013.1"/>
</dbReference>
<dbReference type="SUPFAM" id="SSF51126">
    <property type="entry name" value="Pectin lyase-like"/>
    <property type="match status" value="1"/>
</dbReference>
<dbReference type="NCBIfam" id="TIGR01901">
    <property type="entry name" value="adhes_NPXG"/>
    <property type="match status" value="1"/>
</dbReference>
<evidence type="ECO:0000313" key="4">
    <source>
        <dbReference type="EMBL" id="PXZ01433.1"/>
    </source>
</evidence>
<feature type="region of interest" description="Disordered" evidence="2">
    <location>
        <begin position="110"/>
        <end position="130"/>
    </location>
</feature>
<dbReference type="Gene3D" id="2.160.20.10">
    <property type="entry name" value="Single-stranded right-handed beta-helix, Pectin lyase-like"/>
    <property type="match status" value="1"/>
</dbReference>
<dbReference type="AlphaFoldDB" id="A0A2V4EDG2"/>
<dbReference type="Pfam" id="PF05860">
    <property type="entry name" value="TPS"/>
    <property type="match status" value="1"/>
</dbReference>
<feature type="non-terminal residue" evidence="4">
    <location>
        <position position="608"/>
    </location>
</feature>
<dbReference type="InterPro" id="IPR012334">
    <property type="entry name" value="Pectin_lyas_fold"/>
</dbReference>
<evidence type="ECO:0000259" key="3">
    <source>
        <dbReference type="Pfam" id="PF05860"/>
    </source>
</evidence>
<dbReference type="Proteomes" id="UP000247483">
    <property type="component" value="Unassembled WGS sequence"/>
</dbReference>
<name>A0A2V4EDG2_9GAMM</name>
<dbReference type="InterPro" id="IPR010069">
    <property type="entry name" value="CdiA_FHA1_rpt"/>
</dbReference>
<evidence type="ECO:0000256" key="2">
    <source>
        <dbReference type="SAM" id="MobiDB-lite"/>
    </source>
</evidence>
<feature type="coiled-coil region" evidence="1">
    <location>
        <begin position="474"/>
        <end position="501"/>
    </location>
</feature>
<dbReference type="EMBL" id="QGLP01000013">
    <property type="protein sequence ID" value="PXZ01433.1"/>
    <property type="molecule type" value="Genomic_DNA"/>
</dbReference>
<feature type="domain" description="Filamentous haemagglutinin FhaB/tRNA nuclease CdiA-like TPS" evidence="3">
    <location>
        <begin position="1"/>
        <end position="180"/>
    </location>
</feature>
<dbReference type="Pfam" id="PF05594">
    <property type="entry name" value="Fil_haemagg"/>
    <property type="match status" value="5"/>
</dbReference>
<evidence type="ECO:0000256" key="1">
    <source>
        <dbReference type="SAM" id="Coils"/>
    </source>
</evidence>
<keyword evidence="1" id="KW-0175">Coiled coil</keyword>
<feature type="non-terminal residue" evidence="4">
    <location>
        <position position="1"/>
    </location>
</feature>
<comment type="caution">
    <text evidence="4">The sequence shown here is derived from an EMBL/GenBank/DDBJ whole genome shotgun (WGS) entry which is preliminary data.</text>
</comment>
<reference evidence="4 5" key="1">
    <citation type="submission" date="2018-05" db="EMBL/GenBank/DDBJ databases">
        <title>Reference genomes for bee gut microbiota database.</title>
        <authorList>
            <person name="Ellegaard K.M."/>
        </authorList>
    </citation>
    <scope>NUCLEOTIDE SEQUENCE [LARGE SCALE GENOMIC DNA]</scope>
    <source>
        <strain evidence="4 5">ESL0177</strain>
    </source>
</reference>
<gene>
    <name evidence="4" type="ORF">DKK79_14255</name>
</gene>
<accession>A0A2V4EDG2</accession>